<gene>
    <name evidence="2" type="ORF">UY77_C0029G0010</name>
</gene>
<dbReference type="EMBL" id="LCRI01000029">
    <property type="protein sequence ID" value="KKW32289.1"/>
    <property type="molecule type" value="Genomic_DNA"/>
</dbReference>
<name>A0A0G2AI95_9BACT</name>
<keyword evidence="1" id="KW-0732">Signal</keyword>
<feature type="signal peptide" evidence="1">
    <location>
        <begin position="1"/>
        <end position="19"/>
    </location>
</feature>
<organism evidence="2 3">
    <name type="scientific">Candidatus Uhrbacteria bacterium GW2011_GWA2_53_10</name>
    <dbReference type="NCBI Taxonomy" id="1618980"/>
    <lineage>
        <taxon>Bacteria</taxon>
        <taxon>Candidatus Uhriibacteriota</taxon>
    </lineage>
</organism>
<dbReference type="AlphaFoldDB" id="A0A0G2AI95"/>
<protein>
    <submittedName>
        <fullName evidence="2">Uncharacterized protein</fullName>
    </submittedName>
</protein>
<sequence>MRHVFIAVCLLFFPLVSHAETAFSVGQITARSAVAGARLVLNVHLSETAETCALFVDGKKVRTMTIRDTLATTTYTFNEPGSFGVTADCTTLAGVQGIGSMVMIVVNAANPNAKPGDLIKMACPPTEPTINHPCTTVYYYGFDGRRHAFPSERIYKTWYKDFSNIVVVSPTALSEFSLGRNVTHKPATKLVKFSTPTVYAVSYGGVLRPIASEEIAKALFSANWIAQVEDVSDAFYASYRFGRTIESSRDFETSRIRSAVDGIDDTF</sequence>
<evidence type="ECO:0000313" key="3">
    <source>
        <dbReference type="Proteomes" id="UP000034711"/>
    </source>
</evidence>
<comment type="caution">
    <text evidence="2">The sequence shown here is derived from an EMBL/GenBank/DDBJ whole genome shotgun (WGS) entry which is preliminary data.</text>
</comment>
<reference evidence="2 3" key="1">
    <citation type="journal article" date="2015" name="Nature">
        <title>rRNA introns, odd ribosomes, and small enigmatic genomes across a large radiation of phyla.</title>
        <authorList>
            <person name="Brown C.T."/>
            <person name="Hug L.A."/>
            <person name="Thomas B.C."/>
            <person name="Sharon I."/>
            <person name="Castelle C.J."/>
            <person name="Singh A."/>
            <person name="Wilkins M.J."/>
            <person name="Williams K.H."/>
            <person name="Banfield J.F."/>
        </authorList>
    </citation>
    <scope>NUCLEOTIDE SEQUENCE [LARGE SCALE GENOMIC DNA]</scope>
</reference>
<accession>A0A0G2AI95</accession>
<evidence type="ECO:0000313" key="2">
    <source>
        <dbReference type="EMBL" id="KKW32289.1"/>
    </source>
</evidence>
<dbReference type="Proteomes" id="UP000034711">
    <property type="component" value="Unassembled WGS sequence"/>
</dbReference>
<proteinExistence type="predicted"/>
<evidence type="ECO:0000256" key="1">
    <source>
        <dbReference type="SAM" id="SignalP"/>
    </source>
</evidence>
<feature type="chain" id="PRO_5002542083" evidence="1">
    <location>
        <begin position="20"/>
        <end position="267"/>
    </location>
</feature>